<dbReference type="GO" id="GO:0016791">
    <property type="term" value="F:phosphatase activity"/>
    <property type="evidence" value="ECO:0007669"/>
    <property type="project" value="UniProtKB-ARBA"/>
</dbReference>
<keyword evidence="1" id="KW-0472">Membrane</keyword>
<sequence length="92" mass="10372">MHWCRNGSTSVTHGPSVDALTRQLCGGAPRTPNDFMCRLQQIPYLACLKQWNNPSVVIVMLLTVVVITVINYGNLMVHRYLHSCMLPILHLI</sequence>
<feature type="transmembrane region" description="Helical" evidence="1">
    <location>
        <begin position="55"/>
        <end position="75"/>
    </location>
</feature>
<dbReference type="InterPro" id="IPR029033">
    <property type="entry name" value="His_PPase_superfam"/>
</dbReference>
<accession>A0A1I8EPN4</accession>
<dbReference type="AlphaFoldDB" id="A0A1I8EPN4"/>
<proteinExistence type="predicted"/>
<protein>
    <submittedName>
        <fullName evidence="2">Uncharacterized protein</fullName>
    </submittedName>
</protein>
<evidence type="ECO:0000256" key="1">
    <source>
        <dbReference type="SAM" id="Phobius"/>
    </source>
</evidence>
<name>A0A1I8EPN4_WUCBA</name>
<dbReference type="WBParaSite" id="maker-PairedContig_382-snap-gene-0.20-mRNA-1">
    <property type="protein sequence ID" value="maker-PairedContig_382-snap-gene-0.20-mRNA-1"/>
    <property type="gene ID" value="maker-PairedContig_382-snap-gene-0.20"/>
</dbReference>
<dbReference type="STRING" id="6293.A0A1I8EPN4"/>
<reference evidence="2" key="1">
    <citation type="submission" date="2016-11" db="UniProtKB">
        <authorList>
            <consortium name="WormBaseParasite"/>
        </authorList>
    </citation>
    <scope>IDENTIFICATION</scope>
    <source>
        <strain evidence="2">pt0022</strain>
    </source>
</reference>
<keyword evidence="1" id="KW-1133">Transmembrane helix</keyword>
<organism evidence="2">
    <name type="scientific">Wuchereria bancrofti</name>
    <dbReference type="NCBI Taxonomy" id="6293"/>
    <lineage>
        <taxon>Eukaryota</taxon>
        <taxon>Metazoa</taxon>
        <taxon>Ecdysozoa</taxon>
        <taxon>Nematoda</taxon>
        <taxon>Chromadorea</taxon>
        <taxon>Rhabditida</taxon>
        <taxon>Spirurina</taxon>
        <taxon>Spiruromorpha</taxon>
        <taxon>Filarioidea</taxon>
        <taxon>Onchocercidae</taxon>
        <taxon>Wuchereria</taxon>
    </lineage>
</organism>
<dbReference type="Gene3D" id="3.40.50.1240">
    <property type="entry name" value="Phosphoglycerate mutase-like"/>
    <property type="match status" value="1"/>
</dbReference>
<keyword evidence="1" id="KW-0812">Transmembrane</keyword>
<evidence type="ECO:0000313" key="2">
    <source>
        <dbReference type="WBParaSite" id="maker-PairedContig_382-snap-gene-0.20-mRNA-1"/>
    </source>
</evidence>